<comment type="caution">
    <text evidence="2">The sequence shown here is derived from an EMBL/GenBank/DDBJ whole genome shotgun (WGS) entry which is preliminary data.</text>
</comment>
<organism evidence="2 3">
    <name type="scientific">Myodes glareolus</name>
    <name type="common">Bank vole</name>
    <name type="synonym">Clethrionomys glareolus</name>
    <dbReference type="NCBI Taxonomy" id="447135"/>
    <lineage>
        <taxon>Eukaryota</taxon>
        <taxon>Metazoa</taxon>
        <taxon>Chordata</taxon>
        <taxon>Craniata</taxon>
        <taxon>Vertebrata</taxon>
        <taxon>Euteleostomi</taxon>
        <taxon>Mammalia</taxon>
        <taxon>Eutheria</taxon>
        <taxon>Euarchontoglires</taxon>
        <taxon>Glires</taxon>
        <taxon>Rodentia</taxon>
        <taxon>Myomorpha</taxon>
        <taxon>Muroidea</taxon>
        <taxon>Cricetidae</taxon>
        <taxon>Arvicolinae</taxon>
        <taxon>Myodes</taxon>
    </lineage>
</organism>
<evidence type="ECO:0000313" key="2">
    <source>
        <dbReference type="EMBL" id="KAK7824900.1"/>
    </source>
</evidence>
<name>A0AAW0JDR6_MYOGA</name>
<feature type="region of interest" description="Disordered" evidence="1">
    <location>
        <begin position="1"/>
        <end position="28"/>
    </location>
</feature>
<feature type="compositionally biased region" description="Basic residues" evidence="1">
    <location>
        <begin position="7"/>
        <end position="18"/>
    </location>
</feature>
<protein>
    <submittedName>
        <fullName evidence="2">Uncharacterized protein</fullName>
    </submittedName>
</protein>
<feature type="region of interest" description="Disordered" evidence="1">
    <location>
        <begin position="129"/>
        <end position="354"/>
    </location>
</feature>
<reference evidence="2 3" key="1">
    <citation type="journal article" date="2023" name="bioRxiv">
        <title>Conserved and derived expression patterns and positive selection on dental genes reveal complex evolutionary context of ever-growing rodent molars.</title>
        <authorList>
            <person name="Calamari Z.T."/>
            <person name="Song A."/>
            <person name="Cohen E."/>
            <person name="Akter M."/>
            <person name="Roy R.D."/>
            <person name="Hallikas O."/>
            <person name="Christensen M.M."/>
            <person name="Li P."/>
            <person name="Marangoni P."/>
            <person name="Jernvall J."/>
            <person name="Klein O.D."/>
        </authorList>
    </citation>
    <scope>NUCLEOTIDE SEQUENCE [LARGE SCALE GENOMIC DNA]</scope>
    <source>
        <strain evidence="2">V071</strain>
    </source>
</reference>
<feature type="compositionally biased region" description="Pro residues" evidence="1">
    <location>
        <begin position="136"/>
        <end position="149"/>
    </location>
</feature>
<feature type="region of interest" description="Disordered" evidence="1">
    <location>
        <begin position="44"/>
        <end position="76"/>
    </location>
</feature>
<keyword evidence="3" id="KW-1185">Reference proteome</keyword>
<feature type="compositionally biased region" description="Basic and acidic residues" evidence="1">
    <location>
        <begin position="155"/>
        <end position="169"/>
    </location>
</feature>
<dbReference type="Proteomes" id="UP001488838">
    <property type="component" value="Unassembled WGS sequence"/>
</dbReference>
<accession>A0AAW0JDR6</accession>
<dbReference type="EMBL" id="JBBHLL010000043">
    <property type="protein sequence ID" value="KAK7824900.1"/>
    <property type="molecule type" value="Genomic_DNA"/>
</dbReference>
<feature type="compositionally biased region" description="Polar residues" evidence="1">
    <location>
        <begin position="214"/>
        <end position="223"/>
    </location>
</feature>
<feature type="compositionally biased region" description="Gly residues" evidence="1">
    <location>
        <begin position="183"/>
        <end position="192"/>
    </location>
</feature>
<evidence type="ECO:0000313" key="3">
    <source>
        <dbReference type="Proteomes" id="UP001488838"/>
    </source>
</evidence>
<proteinExistence type="predicted"/>
<evidence type="ECO:0000256" key="1">
    <source>
        <dbReference type="SAM" id="MobiDB-lite"/>
    </source>
</evidence>
<feature type="compositionally biased region" description="Low complexity" evidence="1">
    <location>
        <begin position="225"/>
        <end position="235"/>
    </location>
</feature>
<feature type="non-terminal residue" evidence="2">
    <location>
        <position position="1"/>
    </location>
</feature>
<sequence length="428" mass="45297">ESQRQTHGVRHPATHRGTGKGISSVGPNRWAGWASRGLRKHTLELSGGGREELGKAGAGDYPPELQGGGIESSARRGFKEALVSARSRSSRTLAERGPPLVRFPRPPGGVIDLGSSLLSLACFPPLRVLEREGPTSGPPPPPPRLPPVHAPGTAEGRRWRGLRSRETDSWKVPGKRPPQRPGGAQGAEGGGEQASARGREARRAGKSRAHTLLRGQTVNSCQVSPPLRLAGLGLPLKHEPSLPQPPTLRGSRTVRAGSPGARTQDPLCPEPGSLRQVPLAKPKGSARGTVAGGWSGGGRRAKSGCFYRAQSRLHPQSSRSSNKHQRGNSDGHPSSPRLPRPMSAGEASWCGGGSRRGGGDLWVTVSARYFATPFCRNLERRNQLLPVPSPSATISDTPQRLVLGYPVTSKEDARFSGPSSGDHLSLTC</sequence>
<dbReference type="AlphaFoldDB" id="A0AAW0JDR6"/>
<gene>
    <name evidence="2" type="ORF">U0070_014106</name>
</gene>